<evidence type="ECO:0000313" key="1">
    <source>
        <dbReference type="EMBL" id="SFH73369.1"/>
    </source>
</evidence>
<dbReference type="AlphaFoldDB" id="A0A1I3CGN2"/>
<dbReference type="STRING" id="1005945.SAMN05216561_10243"/>
<dbReference type="Proteomes" id="UP000198649">
    <property type="component" value="Unassembled WGS sequence"/>
</dbReference>
<organism evidence="1 2">
    <name type="scientific">Nocardioides psychrotolerans</name>
    <dbReference type="NCBI Taxonomy" id="1005945"/>
    <lineage>
        <taxon>Bacteria</taxon>
        <taxon>Bacillati</taxon>
        <taxon>Actinomycetota</taxon>
        <taxon>Actinomycetes</taxon>
        <taxon>Propionibacteriales</taxon>
        <taxon>Nocardioidaceae</taxon>
        <taxon>Nocardioides</taxon>
    </lineage>
</organism>
<protein>
    <submittedName>
        <fullName evidence="1">Uncharacterized protein</fullName>
    </submittedName>
</protein>
<dbReference type="OrthoDB" id="4808153at2"/>
<reference evidence="1 2" key="1">
    <citation type="submission" date="2016-10" db="EMBL/GenBank/DDBJ databases">
        <authorList>
            <person name="de Groot N.N."/>
        </authorList>
    </citation>
    <scope>NUCLEOTIDE SEQUENCE [LARGE SCALE GENOMIC DNA]</scope>
    <source>
        <strain evidence="1 2">CGMCC 1.11156</strain>
    </source>
</reference>
<dbReference type="RefSeq" id="WP_143099633.1">
    <property type="nucleotide sequence ID" value="NZ_BKAF01000028.1"/>
</dbReference>
<sequence>MGALGWFRQRRQDRLFQLELARVQRRLVDEDVTLFGEQLSDLHVETMTTELDEDMRVDYQKALDLYEQAKQRFHREATEATEATGAELVAVGSLLEEGRFRRACVLARRDGSELPARLPPCFFNPQHGPSVSELGWAPPGGVERAVPVCRRDLNRMRDNLMPDLRVVRIGGHYVPWYAAGSAYEALEGSVDSHAVTEGKRSAQASYALYVGPDHNGVTGGGMFDNF</sequence>
<proteinExistence type="predicted"/>
<dbReference type="EMBL" id="FOQG01000002">
    <property type="protein sequence ID" value="SFH73369.1"/>
    <property type="molecule type" value="Genomic_DNA"/>
</dbReference>
<accession>A0A1I3CGN2</accession>
<evidence type="ECO:0000313" key="2">
    <source>
        <dbReference type="Proteomes" id="UP000198649"/>
    </source>
</evidence>
<name>A0A1I3CGN2_9ACTN</name>
<gene>
    <name evidence="1" type="ORF">SAMN05216561_10243</name>
</gene>
<keyword evidence="2" id="KW-1185">Reference proteome</keyword>